<keyword evidence="5" id="KW-1185">Reference proteome</keyword>
<evidence type="ECO:0000259" key="3">
    <source>
        <dbReference type="Pfam" id="PF17172"/>
    </source>
</evidence>
<feature type="compositionally biased region" description="Basic and acidic residues" evidence="1">
    <location>
        <begin position="7"/>
        <end position="18"/>
    </location>
</feature>
<evidence type="ECO:0000313" key="5">
    <source>
        <dbReference type="Proteomes" id="UP001152607"/>
    </source>
</evidence>
<comment type="caution">
    <text evidence="4">The sequence shown here is derived from an EMBL/GenBank/DDBJ whole genome shotgun (WGS) entry which is preliminary data.</text>
</comment>
<feature type="domain" description="Metaxin glutathione S-transferase" evidence="2">
    <location>
        <begin position="241"/>
        <end position="312"/>
    </location>
</feature>
<dbReference type="Pfam" id="PF17171">
    <property type="entry name" value="GST_C_6"/>
    <property type="match status" value="1"/>
</dbReference>
<feature type="domain" description="Thioredoxin-like fold" evidence="3">
    <location>
        <begin position="83"/>
        <end position="190"/>
    </location>
</feature>
<dbReference type="InterPro" id="IPR050931">
    <property type="entry name" value="Mito_Protein_Transport_Metaxin"/>
</dbReference>
<dbReference type="PANTHER" id="PTHR12289">
    <property type="entry name" value="METAXIN RELATED"/>
    <property type="match status" value="1"/>
</dbReference>
<dbReference type="InterPro" id="IPR012336">
    <property type="entry name" value="Thioredoxin-like_fold"/>
</dbReference>
<evidence type="ECO:0008006" key="6">
    <source>
        <dbReference type="Google" id="ProtNLM"/>
    </source>
</evidence>
<accession>A0A9W4XU95</accession>
<dbReference type="PANTHER" id="PTHR12289:SF44">
    <property type="entry name" value="OUTER MEMBRANE PROTEIN (SAM35), PUTATIVE (AFU_ORTHOLOGUE AFUA_1G13180)-RELATED"/>
    <property type="match status" value="1"/>
</dbReference>
<dbReference type="CDD" id="cd03193">
    <property type="entry name" value="GST_C_Metaxin"/>
    <property type="match status" value="1"/>
</dbReference>
<proteinExistence type="predicted"/>
<dbReference type="EMBL" id="CAOQHR010000011">
    <property type="protein sequence ID" value="CAI6340880.1"/>
    <property type="molecule type" value="Genomic_DNA"/>
</dbReference>
<dbReference type="Pfam" id="PF17172">
    <property type="entry name" value="GST_N_4"/>
    <property type="match status" value="1"/>
</dbReference>
<name>A0A9W4XU95_9PLEO</name>
<dbReference type="AlphaFoldDB" id="A0A9W4XU95"/>
<evidence type="ECO:0000259" key="2">
    <source>
        <dbReference type="Pfam" id="PF17171"/>
    </source>
</evidence>
<dbReference type="GO" id="GO:0001401">
    <property type="term" value="C:SAM complex"/>
    <property type="evidence" value="ECO:0007669"/>
    <property type="project" value="TreeGrafter"/>
</dbReference>
<protein>
    <recommendedName>
        <fullName evidence="6">Mitochondrial outer membrane protein</fullName>
    </recommendedName>
</protein>
<dbReference type="Proteomes" id="UP001152607">
    <property type="component" value="Unassembled WGS sequence"/>
</dbReference>
<dbReference type="GO" id="GO:0007005">
    <property type="term" value="P:mitochondrion organization"/>
    <property type="evidence" value="ECO:0007669"/>
    <property type="project" value="TreeGrafter"/>
</dbReference>
<feature type="region of interest" description="Disordered" evidence="1">
    <location>
        <begin position="1"/>
        <end position="27"/>
    </location>
</feature>
<organism evidence="4 5">
    <name type="scientific">Periconia digitata</name>
    <dbReference type="NCBI Taxonomy" id="1303443"/>
    <lineage>
        <taxon>Eukaryota</taxon>
        <taxon>Fungi</taxon>
        <taxon>Dikarya</taxon>
        <taxon>Ascomycota</taxon>
        <taxon>Pezizomycotina</taxon>
        <taxon>Dothideomycetes</taxon>
        <taxon>Pleosporomycetidae</taxon>
        <taxon>Pleosporales</taxon>
        <taxon>Massarineae</taxon>
        <taxon>Periconiaceae</taxon>
        <taxon>Periconia</taxon>
    </lineage>
</organism>
<evidence type="ECO:0000256" key="1">
    <source>
        <dbReference type="SAM" id="MobiDB-lite"/>
    </source>
</evidence>
<dbReference type="CDD" id="cd03078">
    <property type="entry name" value="GST_N_Metaxin1_like"/>
    <property type="match status" value="1"/>
</dbReference>
<gene>
    <name evidence="4" type="ORF">PDIGIT_LOCUS14066</name>
</gene>
<evidence type="ECO:0000313" key="4">
    <source>
        <dbReference type="EMBL" id="CAI6340880.1"/>
    </source>
</evidence>
<sequence>MTTAQSDTHDEPSRDTRRPRAAQQSHSIFSVPTPIKQLFDRFPLLSYPSNDLPLRAPANRNAHVLHVFSTDKGALAGAPSYNPACLKWQAYLKFCGIDFKLQASNNHASPSGALPFLIPATASGTSAGKESKSLGLSVVPSNKLQKWGMQNCGEGQAIQEPGDFRYEAYLSLVDLNVRRAWLYTLYLSPNFSTLAEPLYILPTSTNPLVRLSTASTLQSAAAAELLKTSAVINADELHRQADEAFAALEMLLGDNEWFFGAEKPGLWDASVFAYTHLLLDERLSGVEGCWVDSRVRDLVRARKGLVGHRERILKGWF</sequence>
<reference evidence="4" key="1">
    <citation type="submission" date="2023-01" db="EMBL/GenBank/DDBJ databases">
        <authorList>
            <person name="Van Ghelder C."/>
            <person name="Rancurel C."/>
        </authorList>
    </citation>
    <scope>NUCLEOTIDE SEQUENCE</scope>
    <source>
        <strain evidence="4">CNCM I-4278</strain>
    </source>
</reference>
<dbReference type="InterPro" id="IPR033468">
    <property type="entry name" value="Metaxin_GST"/>
</dbReference>
<dbReference type="OrthoDB" id="198787at2759"/>